<sequence length="714" mass="82941">MKICRFNLCSQKYKTTRQIEAEYGITRQTIHNWISTGLLKAPSKSFRNWFTWSIEDEVNLRNVIEKKYNKIDMCETYSEDEELLISNRRYLGSKQKLLDFIGEIVAKYTCGVESVADIFAGTGVVADYFKKSGKKIIVNDILTSNLVVYKTWFSDDFVDMDKIKKLIREFNLSKPSEDNYVSINFGNKYFSLDNARKIGYIREKIETVDINDREKSILLTSLIYAMDKVANTVGHYDAYRKKMDSYQPLLLKVPHLEANKNNSIYCEDANELVRKIYADLVYIDTPYNSRQYGDAYHLLENIVNWEKPEVIGVARKMVNRENIKSAYSTNLAPKAFDDLIENINAKYILVSYNNMAKKGNGRSNAKISNDEIISSLQKRGDVKIFETSFKVFTTGKTNIKNHKELLYLCTINEKKYVKSPINYSGGKYKLLKQILPLFPRKIDTFYDVFSGGANVAINIEANKVVINDIDEHIVNLLKYLDTEDIYKVIEGVEKLITRYKLSNTKKYGYSYYNVNSSIGLKSVNEKSYLQLRKDYNEGNIKDNENLVFYTLLVYAFNNQIRFNNSGLYNTPVGKRDFNLKMEQKLIDFKNTVTKRNIVFMNKDFRDLLKEIDKINDFVYLDPPYLISTATYNENGGWTELDEIDLLACLDNLNKKGIKFALSNVLEHNGRKNKLLEDWAKKYTIHYLNHNYNNSNYQSAASSSKTKEVLITNYW</sequence>
<dbReference type="PANTHER" id="PTHR30481:SF3">
    <property type="entry name" value="DNA ADENINE METHYLASE"/>
    <property type="match status" value="1"/>
</dbReference>
<evidence type="ECO:0000313" key="9">
    <source>
        <dbReference type="Proteomes" id="UP000033750"/>
    </source>
</evidence>
<dbReference type="InterPro" id="IPR012327">
    <property type="entry name" value="MeTrfase_D12"/>
</dbReference>
<dbReference type="OrthoDB" id="9805629at2"/>
<dbReference type="GO" id="GO:0009007">
    <property type="term" value="F:site-specific DNA-methyltransferase (adenine-specific) activity"/>
    <property type="evidence" value="ECO:0007669"/>
    <property type="project" value="UniProtKB-UniRule"/>
</dbReference>
<accession>A0A0F5H1M5</accession>
<keyword evidence="4 7" id="KW-0808">Transferase</keyword>
<evidence type="ECO:0000256" key="5">
    <source>
        <dbReference type="ARBA" id="ARBA00022691"/>
    </source>
</evidence>
<protein>
    <recommendedName>
        <fullName evidence="2 7">Site-specific DNA-methyltransferase (adenine-specific)</fullName>
        <ecNumber evidence="2 7">2.1.1.72</ecNumber>
    </recommendedName>
</protein>
<keyword evidence="5 7" id="KW-0949">S-adenosyl-L-methionine</keyword>
<comment type="similarity">
    <text evidence="1 7">Belongs to the N(4)/N(6)-methyltransferase family.</text>
</comment>
<evidence type="ECO:0000256" key="3">
    <source>
        <dbReference type="ARBA" id="ARBA00022603"/>
    </source>
</evidence>
<evidence type="ECO:0000256" key="6">
    <source>
        <dbReference type="ARBA" id="ARBA00047942"/>
    </source>
</evidence>
<dbReference type="GO" id="GO:0032259">
    <property type="term" value="P:methylation"/>
    <property type="evidence" value="ECO:0007669"/>
    <property type="project" value="UniProtKB-KW"/>
</dbReference>
<dbReference type="GO" id="GO:1904047">
    <property type="term" value="F:S-adenosyl-L-methionine binding"/>
    <property type="evidence" value="ECO:0007669"/>
    <property type="project" value="TreeGrafter"/>
</dbReference>
<dbReference type="AlphaFoldDB" id="A0A0F5H1M5"/>
<dbReference type="SUPFAM" id="SSF53335">
    <property type="entry name" value="S-adenosyl-L-methionine-dependent methyltransferases"/>
    <property type="match status" value="2"/>
</dbReference>
<evidence type="ECO:0000256" key="2">
    <source>
        <dbReference type="ARBA" id="ARBA00011900"/>
    </source>
</evidence>
<dbReference type="InterPro" id="IPR002052">
    <property type="entry name" value="DNA_methylase_N6_adenine_CS"/>
</dbReference>
<dbReference type="EC" id="2.1.1.72" evidence="2 7"/>
<dbReference type="EMBL" id="JZXN01000011">
    <property type="protein sequence ID" value="KKB27030.1"/>
    <property type="molecule type" value="Genomic_DNA"/>
</dbReference>
<keyword evidence="3 7" id="KW-0489">Methyltransferase</keyword>
<comment type="catalytic activity">
    <reaction evidence="6 7">
        <text>a 2'-deoxyadenosine in DNA + S-adenosyl-L-methionine = an N(6)-methyl-2'-deoxyadenosine in DNA + S-adenosyl-L-homocysteine + H(+)</text>
        <dbReference type="Rhea" id="RHEA:15197"/>
        <dbReference type="Rhea" id="RHEA-COMP:12418"/>
        <dbReference type="Rhea" id="RHEA-COMP:12419"/>
        <dbReference type="ChEBI" id="CHEBI:15378"/>
        <dbReference type="ChEBI" id="CHEBI:57856"/>
        <dbReference type="ChEBI" id="CHEBI:59789"/>
        <dbReference type="ChEBI" id="CHEBI:90615"/>
        <dbReference type="ChEBI" id="CHEBI:90616"/>
        <dbReference type="EC" id="2.1.1.72"/>
    </reaction>
</comment>
<gene>
    <name evidence="8" type="ORF">MMELEA_03470</name>
</gene>
<comment type="caution">
    <text evidence="8">The sequence shown here is derived from an EMBL/GenBank/DDBJ whole genome shotgun (WGS) entry which is preliminary data.</text>
</comment>
<dbReference type="Gene3D" id="3.40.50.150">
    <property type="entry name" value="Vaccinia Virus protein VP39"/>
    <property type="match status" value="3"/>
</dbReference>
<organism evidence="8 9">
    <name type="scientific">Mycoplasmopsis meleagridis ATCC 25294</name>
    <dbReference type="NCBI Taxonomy" id="1264554"/>
    <lineage>
        <taxon>Bacteria</taxon>
        <taxon>Bacillati</taxon>
        <taxon>Mycoplasmatota</taxon>
        <taxon>Mycoplasmoidales</taxon>
        <taxon>Metamycoplasmataceae</taxon>
        <taxon>Mycoplasmopsis</taxon>
    </lineage>
</organism>
<evidence type="ECO:0000256" key="7">
    <source>
        <dbReference type="RuleBase" id="RU361257"/>
    </source>
</evidence>
<proteinExistence type="inferred from homology"/>
<dbReference type="Proteomes" id="UP000033750">
    <property type="component" value="Unassembled WGS sequence"/>
</dbReference>
<dbReference type="PRINTS" id="PR00505">
    <property type="entry name" value="D12N6MTFRASE"/>
</dbReference>
<dbReference type="Gene3D" id="1.10.1020.10">
    <property type="entry name" value="Adenine-specific Methyltransferase, Domain 2"/>
    <property type="match status" value="1"/>
</dbReference>
<reference evidence="8 9" key="1">
    <citation type="submission" date="2015-03" db="EMBL/GenBank/DDBJ databases">
        <title>Genome sequence of Mycoplasma meleagridis strain ATCC 25294.</title>
        <authorList>
            <person name="Yacoub E."/>
            <person name="Blanchard A."/>
            <person name="Sirand-Pugnet P."/>
            <person name="Mardassi B.B.A."/>
        </authorList>
    </citation>
    <scope>NUCLEOTIDE SEQUENCE [LARGE SCALE GENOMIC DNA]</scope>
    <source>
        <strain evidence="8 9">ATCC 25294</strain>
    </source>
</reference>
<evidence type="ECO:0000256" key="4">
    <source>
        <dbReference type="ARBA" id="ARBA00022679"/>
    </source>
</evidence>
<dbReference type="NCBIfam" id="TIGR00571">
    <property type="entry name" value="dam"/>
    <property type="match status" value="1"/>
</dbReference>
<dbReference type="InterPro" id="IPR023095">
    <property type="entry name" value="Ade_MeTrfase_dom_2"/>
</dbReference>
<name>A0A0F5H1M5_9BACT</name>
<dbReference type="PANTHER" id="PTHR30481">
    <property type="entry name" value="DNA ADENINE METHYLASE"/>
    <property type="match status" value="1"/>
</dbReference>
<keyword evidence="9" id="KW-1185">Reference proteome</keyword>
<dbReference type="REBASE" id="115527">
    <property type="entry name" value="M.Mme17529ORF3470P"/>
</dbReference>
<evidence type="ECO:0000313" key="8">
    <source>
        <dbReference type="EMBL" id="KKB27030.1"/>
    </source>
</evidence>
<dbReference type="PATRIC" id="fig|1264554.4.peg.302"/>
<dbReference type="RefSeq" id="WP_046096782.1">
    <property type="nucleotide sequence ID" value="NZ_JZXN01000011.1"/>
</dbReference>
<evidence type="ECO:0000256" key="1">
    <source>
        <dbReference type="ARBA" id="ARBA00006594"/>
    </source>
</evidence>
<dbReference type="Pfam" id="PF02086">
    <property type="entry name" value="MethyltransfD12"/>
    <property type="match status" value="2"/>
</dbReference>
<dbReference type="GO" id="GO:0009307">
    <property type="term" value="P:DNA restriction-modification system"/>
    <property type="evidence" value="ECO:0007669"/>
    <property type="project" value="InterPro"/>
</dbReference>
<dbReference type="GO" id="GO:0043565">
    <property type="term" value="F:sequence-specific DNA binding"/>
    <property type="evidence" value="ECO:0007669"/>
    <property type="project" value="TreeGrafter"/>
</dbReference>
<dbReference type="GO" id="GO:0006298">
    <property type="term" value="P:mismatch repair"/>
    <property type="evidence" value="ECO:0007669"/>
    <property type="project" value="TreeGrafter"/>
</dbReference>
<dbReference type="InterPro" id="IPR029063">
    <property type="entry name" value="SAM-dependent_MTases_sf"/>
</dbReference>
<dbReference type="PROSITE" id="PS00092">
    <property type="entry name" value="N6_MTASE"/>
    <property type="match status" value="1"/>
</dbReference>